<evidence type="ECO:0000256" key="1">
    <source>
        <dbReference type="SAM" id="MobiDB-lite"/>
    </source>
</evidence>
<dbReference type="GeneID" id="92084193"/>
<feature type="region of interest" description="Disordered" evidence="1">
    <location>
        <begin position="273"/>
        <end position="423"/>
    </location>
</feature>
<organism evidence="2 3">
    <name type="scientific">Apiospora aurea</name>
    <dbReference type="NCBI Taxonomy" id="335848"/>
    <lineage>
        <taxon>Eukaryota</taxon>
        <taxon>Fungi</taxon>
        <taxon>Dikarya</taxon>
        <taxon>Ascomycota</taxon>
        <taxon>Pezizomycotina</taxon>
        <taxon>Sordariomycetes</taxon>
        <taxon>Xylariomycetidae</taxon>
        <taxon>Amphisphaeriales</taxon>
        <taxon>Apiosporaceae</taxon>
        <taxon>Apiospora</taxon>
    </lineage>
</organism>
<feature type="compositionally biased region" description="Polar residues" evidence="1">
    <location>
        <begin position="788"/>
        <end position="798"/>
    </location>
</feature>
<feature type="compositionally biased region" description="Low complexity" evidence="1">
    <location>
        <begin position="143"/>
        <end position="161"/>
    </location>
</feature>
<feature type="compositionally biased region" description="Low complexity" evidence="1">
    <location>
        <begin position="120"/>
        <end position="132"/>
    </location>
</feature>
<protein>
    <recommendedName>
        <fullName evidence="4">CRIB domain-containing protein</fullName>
    </recommendedName>
</protein>
<evidence type="ECO:0008006" key="4">
    <source>
        <dbReference type="Google" id="ProtNLM"/>
    </source>
</evidence>
<dbReference type="EMBL" id="JAQQWE010000010">
    <property type="protein sequence ID" value="KAK7938041.1"/>
    <property type="molecule type" value="Genomic_DNA"/>
</dbReference>
<reference evidence="2 3" key="1">
    <citation type="submission" date="2023-01" db="EMBL/GenBank/DDBJ databases">
        <title>Analysis of 21 Apiospora genomes using comparative genomics revels a genus with tremendous synthesis potential of carbohydrate active enzymes and secondary metabolites.</title>
        <authorList>
            <person name="Sorensen T."/>
        </authorList>
    </citation>
    <scope>NUCLEOTIDE SEQUENCE [LARGE SCALE GENOMIC DNA]</scope>
    <source>
        <strain evidence="2 3">CBS 24483</strain>
    </source>
</reference>
<sequence>MHSSYASQRPPSGKAAKILGATEDFSGVPPAPKNSNHKYTGFLEPALDGPPSPDRLRQLSQEMRRGSHADVRRGSHADIRRGSHADIRRGSVAEKRLSGSAAEKRLSGSAAEKRQSQNTSSSGSSSLLSSGSDRPSWEHGLEQLSLSRKSSQRSTTSSLPSREGRPESLQIFGKTLFNRRGKLRRESSDQGSLNSSLQQSEVEAAPVEPPPERVRKGSIPFIHGMLGGPERERKGSMPFIHGVLNRRKGKGDAEAPAKKIQISGPYNFQHLTHSQSDGIDNVEENMIDLSDPRYARRPTDPFPRHIRPDHSHFANFSSESLTGIQEDPSAGLHARKNSELQARPPYGHERTQTQQSRYSPSAPPRPPVKRTQSEEQMRGPPPRPPRSPIGMSFNSPHPRPGYLVGRHPEKSLTPWSGQRPIPAPGNQRLLFCLMGDFFGPNEVPEEDFGSHAITTPDDAAWPLTANVLTALPDVPEEEESSAAARQECGSVTSNSSLRGSVSVPLLRKKPKSQAQGPGQHPPSNASDTLGKFDMLAAQRLMRGTIDDDGSVYEDDLNWEDDIDYCYEHAAEADFDYAWERPSADMTRDYDEEAQSPKTTKPRPSRHSAGQTANHLFLRNKYDVPALSPASQTSMASSQGVITPTLQQGPVTSNFSLPRRDSSTLAGRGHSRVPSRVSAFKESQGFISPSLLIPNDYHQQMLLHESELREEDEDHEAMYLSHGTSFLDPAALKKANARASSSTTHSTYSDSSSRHRSATSNSTAFTRWTASSAATSIEGWQAPSDDSDNTVSKMDNDNVSPLPVFQDVFKRDASRERHVRAQSHANVFAPNDDGEVSPVTVEKPSPNLPVKSHRRARTTSRSQNTIPASFGLFPAVPGTYNLPGGRI</sequence>
<feature type="compositionally biased region" description="Polar residues" evidence="1">
    <location>
        <begin position="628"/>
        <end position="655"/>
    </location>
</feature>
<feature type="compositionally biased region" description="Polar residues" evidence="1">
    <location>
        <begin position="489"/>
        <end position="499"/>
    </location>
</feature>
<gene>
    <name evidence="2" type="ORF">PG986_014909</name>
</gene>
<feature type="region of interest" description="Disordered" evidence="1">
    <location>
        <begin position="585"/>
        <end position="609"/>
    </location>
</feature>
<evidence type="ECO:0000313" key="2">
    <source>
        <dbReference type="EMBL" id="KAK7938041.1"/>
    </source>
</evidence>
<feature type="compositionally biased region" description="Basic and acidic residues" evidence="1">
    <location>
        <begin position="290"/>
        <end position="312"/>
    </location>
</feature>
<evidence type="ECO:0000313" key="3">
    <source>
        <dbReference type="Proteomes" id="UP001391051"/>
    </source>
</evidence>
<feature type="region of interest" description="Disordered" evidence="1">
    <location>
        <begin position="775"/>
        <end position="798"/>
    </location>
</feature>
<comment type="caution">
    <text evidence="2">The sequence shown here is derived from an EMBL/GenBank/DDBJ whole genome shotgun (WGS) entry which is preliminary data.</text>
</comment>
<feature type="compositionally biased region" description="Basic and acidic residues" evidence="1">
    <location>
        <begin position="54"/>
        <end position="115"/>
    </location>
</feature>
<feature type="compositionally biased region" description="Polar residues" evidence="1">
    <location>
        <begin position="1"/>
        <end position="10"/>
    </location>
</feature>
<dbReference type="RefSeq" id="XP_066693369.1">
    <property type="nucleotide sequence ID" value="XM_066851131.1"/>
</dbReference>
<accession>A0ABR1PUA6</accession>
<feature type="compositionally biased region" description="Polar residues" evidence="1">
    <location>
        <begin position="314"/>
        <end position="323"/>
    </location>
</feature>
<proteinExistence type="predicted"/>
<feature type="compositionally biased region" description="Low complexity" evidence="1">
    <location>
        <begin position="736"/>
        <end position="750"/>
    </location>
</feature>
<feature type="compositionally biased region" description="Polar residues" evidence="1">
    <location>
        <begin position="189"/>
        <end position="200"/>
    </location>
</feature>
<feature type="region of interest" description="Disordered" evidence="1">
    <location>
        <begin position="827"/>
        <end position="861"/>
    </location>
</feature>
<feature type="region of interest" description="Disordered" evidence="1">
    <location>
        <begin position="627"/>
        <end position="675"/>
    </location>
</feature>
<keyword evidence="3" id="KW-1185">Reference proteome</keyword>
<feature type="region of interest" description="Disordered" evidence="1">
    <location>
        <begin position="736"/>
        <end position="762"/>
    </location>
</feature>
<dbReference type="Proteomes" id="UP001391051">
    <property type="component" value="Unassembled WGS sequence"/>
</dbReference>
<feature type="region of interest" description="Disordered" evidence="1">
    <location>
        <begin position="475"/>
        <end position="529"/>
    </location>
</feature>
<feature type="region of interest" description="Disordered" evidence="1">
    <location>
        <begin position="1"/>
        <end position="236"/>
    </location>
</feature>
<name>A0ABR1PUA6_9PEZI</name>
<feature type="compositionally biased region" description="Polar residues" evidence="1">
    <location>
        <begin position="512"/>
        <end position="527"/>
    </location>
</feature>